<reference evidence="1" key="1">
    <citation type="submission" date="2014-09" db="EMBL/GenBank/DDBJ databases">
        <authorList>
            <person name="Magalhaes I.L.F."/>
            <person name="Oliveira U."/>
            <person name="Santos F.R."/>
            <person name="Vidigal T.H.D.A."/>
            <person name="Brescovit A.D."/>
            <person name="Santos A.J."/>
        </authorList>
    </citation>
    <scope>NUCLEOTIDE SEQUENCE</scope>
    <source>
        <tissue evidence="1">Shoot tissue taken approximately 20 cm above the soil surface</tissue>
    </source>
</reference>
<sequence>MAAMSDDLPEPGGPCRRYPRFHGLPVRW</sequence>
<dbReference type="AlphaFoldDB" id="A0A0A9FD58"/>
<protein>
    <submittedName>
        <fullName evidence="1">Uncharacterized protein</fullName>
    </submittedName>
</protein>
<name>A0A0A9FD58_ARUDO</name>
<proteinExistence type="predicted"/>
<accession>A0A0A9FD58</accession>
<evidence type="ECO:0000313" key="1">
    <source>
        <dbReference type="EMBL" id="JAE06183.1"/>
    </source>
</evidence>
<reference evidence="1" key="2">
    <citation type="journal article" date="2015" name="Data Brief">
        <title>Shoot transcriptome of the giant reed, Arundo donax.</title>
        <authorList>
            <person name="Barrero R.A."/>
            <person name="Guerrero F.D."/>
            <person name="Moolhuijzen P."/>
            <person name="Goolsby J.A."/>
            <person name="Tidwell J."/>
            <person name="Bellgard S.E."/>
            <person name="Bellgard M.I."/>
        </authorList>
    </citation>
    <scope>NUCLEOTIDE SEQUENCE</scope>
    <source>
        <tissue evidence="1">Shoot tissue taken approximately 20 cm above the soil surface</tissue>
    </source>
</reference>
<organism evidence="1">
    <name type="scientific">Arundo donax</name>
    <name type="common">Giant reed</name>
    <name type="synonym">Donax arundinaceus</name>
    <dbReference type="NCBI Taxonomy" id="35708"/>
    <lineage>
        <taxon>Eukaryota</taxon>
        <taxon>Viridiplantae</taxon>
        <taxon>Streptophyta</taxon>
        <taxon>Embryophyta</taxon>
        <taxon>Tracheophyta</taxon>
        <taxon>Spermatophyta</taxon>
        <taxon>Magnoliopsida</taxon>
        <taxon>Liliopsida</taxon>
        <taxon>Poales</taxon>
        <taxon>Poaceae</taxon>
        <taxon>PACMAD clade</taxon>
        <taxon>Arundinoideae</taxon>
        <taxon>Arundineae</taxon>
        <taxon>Arundo</taxon>
    </lineage>
</organism>
<dbReference type="EMBL" id="GBRH01191713">
    <property type="protein sequence ID" value="JAE06183.1"/>
    <property type="molecule type" value="Transcribed_RNA"/>
</dbReference>